<evidence type="ECO:0000256" key="4">
    <source>
        <dbReference type="SAM" id="SignalP"/>
    </source>
</evidence>
<dbReference type="AlphaFoldDB" id="A0A2Z4FPH2"/>
<reference evidence="5 6" key="1">
    <citation type="submission" date="2018-06" db="EMBL/GenBank/DDBJ databases">
        <title>Lujinxingia sediminis gen. nov. sp. nov., a new facultative anaerobic member of the class Deltaproteobacteria, and proposal of Lujinxingaceae fam. nov.</title>
        <authorList>
            <person name="Guo L.-Y."/>
            <person name="Li C.-M."/>
            <person name="Wang S."/>
            <person name="Du Z.-J."/>
        </authorList>
    </citation>
    <scope>NUCLEOTIDE SEQUENCE [LARGE SCALE GENOMIC DNA]</scope>
    <source>
        <strain evidence="5 6">FA350</strain>
    </source>
</reference>
<feature type="signal peptide" evidence="4">
    <location>
        <begin position="1"/>
        <end position="22"/>
    </location>
</feature>
<proteinExistence type="predicted"/>
<dbReference type="InterPro" id="IPR044925">
    <property type="entry name" value="His-Me_finger_sf"/>
</dbReference>
<dbReference type="GO" id="GO:0016787">
    <property type="term" value="F:hydrolase activity"/>
    <property type="evidence" value="ECO:0007669"/>
    <property type="project" value="UniProtKB-KW"/>
</dbReference>
<evidence type="ECO:0000256" key="1">
    <source>
        <dbReference type="ARBA" id="ARBA00022722"/>
    </source>
</evidence>
<name>A0A2Z4FPH2_9DELT</name>
<dbReference type="Proteomes" id="UP000249799">
    <property type="component" value="Chromosome"/>
</dbReference>
<keyword evidence="2" id="KW-0378">Hydrolase</keyword>
<feature type="compositionally biased region" description="Basic and acidic residues" evidence="3">
    <location>
        <begin position="68"/>
        <end position="81"/>
    </location>
</feature>
<accession>A0A2Z4FPH2</accession>
<dbReference type="PANTHER" id="PTHR33607:SF2">
    <property type="entry name" value="ENDONUCLEASE-1"/>
    <property type="match status" value="1"/>
</dbReference>
<evidence type="ECO:0000313" key="5">
    <source>
        <dbReference type="EMBL" id="AWV90626.1"/>
    </source>
</evidence>
<dbReference type="OrthoDB" id="5526509at2"/>
<keyword evidence="4" id="KW-0732">Signal</keyword>
<dbReference type="SUPFAM" id="SSF54060">
    <property type="entry name" value="His-Me finger endonucleases"/>
    <property type="match status" value="1"/>
</dbReference>
<dbReference type="InterPro" id="IPR007346">
    <property type="entry name" value="Endonuclease-I"/>
</dbReference>
<evidence type="ECO:0000256" key="2">
    <source>
        <dbReference type="ARBA" id="ARBA00022801"/>
    </source>
</evidence>
<feature type="chain" id="PRO_5016270532" description="Endonuclease I" evidence="4">
    <location>
        <begin position="23"/>
        <end position="318"/>
    </location>
</feature>
<dbReference type="RefSeq" id="WP_111336180.1">
    <property type="nucleotide sequence ID" value="NZ_CP030032.1"/>
</dbReference>
<dbReference type="PANTHER" id="PTHR33607">
    <property type="entry name" value="ENDONUCLEASE-1"/>
    <property type="match status" value="1"/>
</dbReference>
<organism evidence="5 6">
    <name type="scientific">Bradymonas sediminis</name>
    <dbReference type="NCBI Taxonomy" id="1548548"/>
    <lineage>
        <taxon>Bacteria</taxon>
        <taxon>Deltaproteobacteria</taxon>
        <taxon>Bradymonadales</taxon>
        <taxon>Bradymonadaceae</taxon>
        <taxon>Bradymonas</taxon>
    </lineage>
</organism>
<dbReference type="KEGG" id="bsed:DN745_15360"/>
<protein>
    <recommendedName>
        <fullName evidence="7">Endonuclease I</fullName>
    </recommendedName>
</protein>
<evidence type="ECO:0000313" key="6">
    <source>
        <dbReference type="Proteomes" id="UP000249799"/>
    </source>
</evidence>
<gene>
    <name evidence="5" type="ORF">DN745_15360</name>
</gene>
<evidence type="ECO:0000256" key="3">
    <source>
        <dbReference type="SAM" id="MobiDB-lite"/>
    </source>
</evidence>
<sequence length="318" mass="35043">MKRFSQQFLLLLMLAISAPACSADSNAPRETLSADVVSDIRENTDASQDTASEDGRSNGEEDVDPEEKDAASADVEPKDATGDEDSGEDLGTPDVGSDEPDTNGTPENPFSGLTDGSLKGALRQTHRGHDDLGYDSARDFLFEYEMANNGPTGQIECVYTGRTAFVDDRSNAQSQHDYNTEHTWPQSRGASGVAKADLHHLFITDMPVNSRRSNNFFDDVVDVTWSEGGSKLGRNAAGETRFEPRDEHKGNVARAILYFSVVYNYEVNADEEAAMRAWHVLDPVDDAERARNDAIEGVQRSRNFFIDYPELVDQISDF</sequence>
<evidence type="ECO:0008006" key="7">
    <source>
        <dbReference type="Google" id="ProtNLM"/>
    </source>
</evidence>
<dbReference type="EMBL" id="CP030032">
    <property type="protein sequence ID" value="AWV90626.1"/>
    <property type="molecule type" value="Genomic_DNA"/>
</dbReference>
<dbReference type="GO" id="GO:0004518">
    <property type="term" value="F:nuclease activity"/>
    <property type="evidence" value="ECO:0007669"/>
    <property type="project" value="UniProtKB-KW"/>
</dbReference>
<feature type="region of interest" description="Disordered" evidence="3">
    <location>
        <begin position="22"/>
        <end position="118"/>
    </location>
</feature>
<keyword evidence="6" id="KW-1185">Reference proteome</keyword>
<keyword evidence="1" id="KW-0540">Nuclease</keyword>
<dbReference type="Pfam" id="PF04231">
    <property type="entry name" value="Endonuclease_1"/>
    <property type="match status" value="1"/>
</dbReference>